<evidence type="ECO:0008006" key="4">
    <source>
        <dbReference type="Google" id="ProtNLM"/>
    </source>
</evidence>
<feature type="transmembrane region" description="Helical" evidence="1">
    <location>
        <begin position="12"/>
        <end position="33"/>
    </location>
</feature>
<comment type="caution">
    <text evidence="2">The sequence shown here is derived from an EMBL/GenBank/DDBJ whole genome shotgun (WGS) entry which is preliminary data.</text>
</comment>
<evidence type="ECO:0000256" key="1">
    <source>
        <dbReference type="SAM" id="Phobius"/>
    </source>
</evidence>
<gene>
    <name evidence="2" type="ORF">N5A56_014630</name>
</gene>
<evidence type="ECO:0000313" key="3">
    <source>
        <dbReference type="Proteomes" id="UP001151478"/>
    </source>
</evidence>
<organism evidence="2 3">
    <name type="scientific">Polaribacter ponticola</name>
    <dbReference type="NCBI Taxonomy" id="2978475"/>
    <lineage>
        <taxon>Bacteria</taxon>
        <taxon>Pseudomonadati</taxon>
        <taxon>Bacteroidota</taxon>
        <taxon>Flavobacteriia</taxon>
        <taxon>Flavobacteriales</taxon>
        <taxon>Flavobacteriaceae</taxon>
    </lineage>
</organism>
<evidence type="ECO:0000313" key="2">
    <source>
        <dbReference type="EMBL" id="MDD7915578.1"/>
    </source>
</evidence>
<feature type="transmembrane region" description="Helical" evidence="1">
    <location>
        <begin position="39"/>
        <end position="57"/>
    </location>
</feature>
<name>A0ABT5SBV1_9FLAO</name>
<dbReference type="Proteomes" id="UP001151478">
    <property type="component" value="Unassembled WGS sequence"/>
</dbReference>
<accession>A0ABT5SBV1</accession>
<proteinExistence type="predicted"/>
<reference evidence="2" key="1">
    <citation type="submission" date="2023-02" db="EMBL/GenBank/DDBJ databases">
        <title>Polaribacter ponticola sp. nov., isolated from seawater.</title>
        <authorList>
            <person name="Baek J.H."/>
            <person name="Kim J.M."/>
            <person name="Choi D.G."/>
            <person name="Jeon C.O."/>
        </authorList>
    </citation>
    <scope>NUCLEOTIDE SEQUENCE</scope>
    <source>
        <strain evidence="2">MSW5</strain>
    </source>
</reference>
<keyword evidence="1" id="KW-1133">Transmembrane helix</keyword>
<keyword evidence="1" id="KW-0812">Transmembrane</keyword>
<protein>
    <recommendedName>
        <fullName evidence="4">Gliding motility protein GldL</fullName>
    </recommendedName>
</protein>
<keyword evidence="3" id="KW-1185">Reference proteome</keyword>
<sequence length="66" mass="7409">MNEKIYNNRKKILIIAILIALTGIGLSFLKWGIEPEETIAGFLCGLGVFTLIFSLGLKKQLRIINF</sequence>
<dbReference type="RefSeq" id="WP_274270510.1">
    <property type="nucleotide sequence ID" value="NZ_JAOSLC020000003.1"/>
</dbReference>
<dbReference type="EMBL" id="JAOSLC020000003">
    <property type="protein sequence ID" value="MDD7915578.1"/>
    <property type="molecule type" value="Genomic_DNA"/>
</dbReference>
<keyword evidence="1" id="KW-0472">Membrane</keyword>